<keyword evidence="3" id="KW-1185">Reference proteome</keyword>
<feature type="transmembrane region" description="Helical" evidence="1">
    <location>
        <begin position="76"/>
        <end position="97"/>
    </location>
</feature>
<organism evidence="2 3">
    <name type="scientific">Rhodococcus cercidiphylli</name>
    <dbReference type="NCBI Taxonomy" id="489916"/>
    <lineage>
        <taxon>Bacteria</taxon>
        <taxon>Bacillati</taxon>
        <taxon>Actinomycetota</taxon>
        <taxon>Actinomycetes</taxon>
        <taxon>Mycobacteriales</taxon>
        <taxon>Nocardiaceae</taxon>
        <taxon>Rhodococcus</taxon>
    </lineage>
</organism>
<gene>
    <name evidence="2" type="ORF">R3P95_17465</name>
</gene>
<keyword evidence="1" id="KW-0472">Membrane</keyword>
<dbReference type="Proteomes" id="UP001185899">
    <property type="component" value="Unassembled WGS sequence"/>
</dbReference>
<keyword evidence="1" id="KW-0812">Transmembrane</keyword>
<proteinExistence type="predicted"/>
<feature type="transmembrane region" description="Helical" evidence="1">
    <location>
        <begin position="36"/>
        <end position="64"/>
    </location>
</feature>
<dbReference type="RefSeq" id="WP_068054461.1">
    <property type="nucleotide sequence ID" value="NZ_JAWLKE010000006.1"/>
</dbReference>
<keyword evidence="1" id="KW-1133">Transmembrane helix</keyword>
<evidence type="ECO:0000256" key="1">
    <source>
        <dbReference type="SAM" id="Phobius"/>
    </source>
</evidence>
<comment type="caution">
    <text evidence="2">The sequence shown here is derived from an EMBL/GenBank/DDBJ whole genome shotgun (WGS) entry which is preliminary data.</text>
</comment>
<name>A0ABU4B1K2_9NOCA</name>
<protein>
    <recommendedName>
        <fullName evidence="4">DUF5134 domain-containing protein</fullName>
    </recommendedName>
</protein>
<dbReference type="EMBL" id="JAWLKE010000006">
    <property type="protein sequence ID" value="MDV6232344.1"/>
    <property type="molecule type" value="Genomic_DNA"/>
</dbReference>
<sequence>MVMTVLMALGAVGAVLPLLGRGKHTGRVRWAHLCMGIVMASMVAFGTDPSMALISILALVAVAVHVTADVPNRTRSIPCAVDLTCMAVLLMMLPPMHSHAESQATTRHRHGVEADPRVIAALLLVGWMAVTIHLLRTNPPGRRVTAGSALMILGMAPMAF</sequence>
<evidence type="ECO:0000313" key="2">
    <source>
        <dbReference type="EMBL" id="MDV6232344.1"/>
    </source>
</evidence>
<reference evidence="2 3" key="1">
    <citation type="submission" date="2023-10" db="EMBL/GenBank/DDBJ databases">
        <title>Development of a sustainable strategy for remediation of hydrocarbon-contaminated territories based on the waste exchange concept.</title>
        <authorList>
            <person name="Krivoruchko A."/>
        </authorList>
    </citation>
    <scope>NUCLEOTIDE SEQUENCE [LARGE SCALE GENOMIC DNA]</scope>
    <source>
        <strain evidence="2 3">IEGM 1322</strain>
    </source>
</reference>
<evidence type="ECO:0000313" key="3">
    <source>
        <dbReference type="Proteomes" id="UP001185899"/>
    </source>
</evidence>
<accession>A0ABU4B1K2</accession>
<feature type="transmembrane region" description="Helical" evidence="1">
    <location>
        <begin position="117"/>
        <end position="135"/>
    </location>
</feature>
<evidence type="ECO:0008006" key="4">
    <source>
        <dbReference type="Google" id="ProtNLM"/>
    </source>
</evidence>